<reference evidence="4" key="1">
    <citation type="submission" date="2005-10" db="EMBL/GenBank/DDBJ databases">
        <authorList>
            <person name="Loftus B.J."/>
            <person name="Nene V.M."/>
            <person name="Hannick L.I."/>
            <person name="Bidwell S."/>
            <person name="Haas B."/>
            <person name="Amedeo P."/>
            <person name="Orvis J."/>
            <person name="Wortman J.R."/>
            <person name="White O.R."/>
            <person name="Salzberg S."/>
            <person name="Shumway M."/>
            <person name="Koo H."/>
            <person name="Zhao Y."/>
            <person name="Holmes M."/>
            <person name="Miller J."/>
            <person name="Schatz M."/>
            <person name="Pop M."/>
            <person name="Pai G."/>
            <person name="Utterback T."/>
            <person name="Rogers Y.-H."/>
            <person name="Kravitz S."/>
            <person name="Fraser C.M."/>
        </authorList>
    </citation>
    <scope>NUCLEOTIDE SEQUENCE</scope>
    <source>
        <strain evidence="4">Liverpool</strain>
    </source>
</reference>
<dbReference type="AlphaFoldDB" id="A0A1S4EUZ0"/>
<dbReference type="Proteomes" id="UP000682892">
    <property type="component" value="Unassembled WGS sequence"/>
</dbReference>
<keyword evidence="2 3" id="KW-0040">ANK repeat</keyword>
<evidence type="ECO:0000313" key="5">
    <source>
        <dbReference type="Proteomes" id="UP000682892"/>
    </source>
</evidence>
<feature type="repeat" description="ANK" evidence="3">
    <location>
        <begin position="215"/>
        <end position="247"/>
    </location>
</feature>
<dbReference type="Pfam" id="PF12796">
    <property type="entry name" value="Ank_2"/>
    <property type="match status" value="1"/>
</dbReference>
<protein>
    <submittedName>
        <fullName evidence="4">AAEL009378-PA</fullName>
    </submittedName>
</protein>
<dbReference type="InterPro" id="IPR036770">
    <property type="entry name" value="Ankyrin_rpt-contain_sf"/>
</dbReference>
<dbReference type="PROSITE" id="PS50088">
    <property type="entry name" value="ANK_REPEAT"/>
    <property type="match status" value="3"/>
</dbReference>
<evidence type="ECO:0000313" key="4">
    <source>
        <dbReference type="EMBL" id="EAT38769.1"/>
    </source>
</evidence>
<dbReference type="InterPro" id="IPR003961">
    <property type="entry name" value="FN3_dom"/>
</dbReference>
<sequence length="308" mass="35432">MSTITPQEKLIHSDDGFLVYLIKQTTSTIGLRWDFSEPLEAPFDLFKVEKCYSCKRNQWQMVHWGKAWSVTVRNLEQNLCYSFRITALKQNEEDESFGCVRKSEIFKSFTLPDVPSTMAIFRAVKKSQPALIRKLLSIKPELVNVPVNGETFLYQAVRNNNLEVIDLLLEFGANVNLGVPSNSETPLHLAIYNKNIKIARHLLEHGADINAGNCIGMTAGHYAIDTNDLHTLKFVLTHGGSTESRDRCSWTLIFRAIYMHTSMEIIKYLLERKCRLKIRDKNRLMPLDYARLTDQQGVINLIKRRLKI</sequence>
<dbReference type="InterPro" id="IPR036116">
    <property type="entry name" value="FN3_sf"/>
</dbReference>
<dbReference type="Gene3D" id="1.25.40.20">
    <property type="entry name" value="Ankyrin repeat-containing domain"/>
    <property type="match status" value="1"/>
</dbReference>
<reference evidence="4" key="2">
    <citation type="journal article" date="2007" name="Science">
        <title>Genome sequence of Aedes aegypti, a major arbovirus vector.</title>
        <authorList>
            <person name="Nene V."/>
            <person name="Wortman J.R."/>
            <person name="Lawson D."/>
            <person name="Haas B."/>
            <person name="Kodira C."/>
            <person name="Tu Z.J."/>
            <person name="Loftus B."/>
            <person name="Xi Z."/>
            <person name="Megy K."/>
            <person name="Grabherr M."/>
            <person name="Ren Q."/>
            <person name="Zdobnov E.M."/>
            <person name="Lobo N.F."/>
            <person name="Campbell K.S."/>
            <person name="Brown S.E."/>
            <person name="Bonaldo M.F."/>
            <person name="Zhu J."/>
            <person name="Sinkins S.P."/>
            <person name="Hogenkamp D.G."/>
            <person name="Amedeo P."/>
            <person name="Arensburger P."/>
            <person name="Atkinson P.W."/>
            <person name="Bidwell S."/>
            <person name="Biedler J."/>
            <person name="Birney E."/>
            <person name="Bruggner R.V."/>
            <person name="Costas J."/>
            <person name="Coy M.R."/>
            <person name="Crabtree J."/>
            <person name="Crawford M."/>
            <person name="Debruyn B."/>
            <person name="Decaprio D."/>
            <person name="Eiglmeier K."/>
            <person name="Eisenstadt E."/>
            <person name="El-Dorry H."/>
            <person name="Gelbart W.M."/>
            <person name="Gomes S.L."/>
            <person name="Hammond M."/>
            <person name="Hannick L.I."/>
            <person name="Hogan J.R."/>
            <person name="Holmes M.H."/>
            <person name="Jaffe D."/>
            <person name="Johnston J.S."/>
            <person name="Kennedy R.C."/>
            <person name="Koo H."/>
            <person name="Kravitz S."/>
            <person name="Kriventseva E.V."/>
            <person name="Kulp D."/>
            <person name="Labutti K."/>
            <person name="Lee E."/>
            <person name="Li S."/>
            <person name="Lovin D.D."/>
            <person name="Mao C."/>
            <person name="Mauceli E."/>
            <person name="Menck C.F."/>
            <person name="Miller J.R."/>
            <person name="Montgomery P."/>
            <person name="Mori A."/>
            <person name="Nascimento A.L."/>
            <person name="Naveira H.F."/>
            <person name="Nusbaum C."/>
            <person name="O'leary S."/>
            <person name="Orvis J."/>
            <person name="Pertea M."/>
            <person name="Quesneville H."/>
            <person name="Reidenbach K.R."/>
            <person name="Rogers Y.H."/>
            <person name="Roth C.W."/>
            <person name="Schneider J.R."/>
            <person name="Schatz M."/>
            <person name="Shumway M."/>
            <person name="Stanke M."/>
            <person name="Stinson E.O."/>
            <person name="Tubio J.M."/>
            <person name="Vanzee J.P."/>
            <person name="Verjovski-Almeida S."/>
            <person name="Werner D."/>
            <person name="White O."/>
            <person name="Wyder S."/>
            <person name="Zeng Q."/>
            <person name="Zhao Q."/>
            <person name="Zhao Y."/>
            <person name="Hill C.A."/>
            <person name="Raikhel A.S."/>
            <person name="Soares M.B."/>
            <person name="Knudson D.L."/>
            <person name="Lee N.H."/>
            <person name="Galagan J."/>
            <person name="Salzberg S.L."/>
            <person name="Paulsen I.T."/>
            <person name="Dimopoulos G."/>
            <person name="Collins F.H."/>
            <person name="Birren B."/>
            <person name="Fraser-Liggett C.M."/>
            <person name="Severson D.W."/>
        </authorList>
    </citation>
    <scope>NUCLEOTIDE SEQUENCE [LARGE SCALE GENOMIC DNA]</scope>
    <source>
        <strain evidence="4">Liverpool</strain>
    </source>
</reference>
<evidence type="ECO:0000256" key="3">
    <source>
        <dbReference type="PROSITE-ProRule" id="PRU00023"/>
    </source>
</evidence>
<dbReference type="SUPFAM" id="SSF49265">
    <property type="entry name" value="Fibronectin type III"/>
    <property type="match status" value="1"/>
</dbReference>
<feature type="repeat" description="ANK" evidence="3">
    <location>
        <begin position="182"/>
        <end position="214"/>
    </location>
</feature>
<dbReference type="Gene3D" id="2.60.40.10">
    <property type="entry name" value="Immunoglobulins"/>
    <property type="match status" value="1"/>
</dbReference>
<dbReference type="PROSITE" id="PS50297">
    <property type="entry name" value="ANK_REP_REGION"/>
    <property type="match status" value="2"/>
</dbReference>
<name>A0A1S4EUZ0_AEDAE</name>
<dbReference type="SUPFAM" id="SSF48403">
    <property type="entry name" value="Ankyrin repeat"/>
    <property type="match status" value="1"/>
</dbReference>
<dbReference type="PANTHER" id="PTHR24171">
    <property type="entry name" value="ANKYRIN REPEAT DOMAIN-CONTAINING PROTEIN 39-RELATED"/>
    <property type="match status" value="1"/>
</dbReference>
<dbReference type="SMART" id="SM00248">
    <property type="entry name" value="ANK"/>
    <property type="match status" value="4"/>
</dbReference>
<gene>
    <name evidence="4" type="ORF">AaeL_AAEL009378</name>
</gene>
<dbReference type="OrthoDB" id="194358at2759"/>
<dbReference type="InterPro" id="IPR002110">
    <property type="entry name" value="Ankyrin_rpt"/>
</dbReference>
<keyword evidence="1" id="KW-0677">Repeat</keyword>
<evidence type="ECO:0000256" key="2">
    <source>
        <dbReference type="ARBA" id="ARBA00023043"/>
    </source>
</evidence>
<dbReference type="CDD" id="cd00063">
    <property type="entry name" value="FN3"/>
    <property type="match status" value="1"/>
</dbReference>
<proteinExistence type="predicted"/>
<dbReference type="PRINTS" id="PR01415">
    <property type="entry name" value="ANKYRIN"/>
</dbReference>
<evidence type="ECO:0000256" key="1">
    <source>
        <dbReference type="ARBA" id="ARBA00022737"/>
    </source>
</evidence>
<dbReference type="EMBL" id="CH477578">
    <property type="protein sequence ID" value="EAT38769.1"/>
    <property type="molecule type" value="Genomic_DNA"/>
</dbReference>
<accession>A0A1S4EUZ0</accession>
<dbReference type="OMA" id="HEETEDY"/>
<organism evidence="4 5">
    <name type="scientific">Aedes aegypti</name>
    <name type="common">Yellowfever mosquito</name>
    <name type="synonym">Culex aegypti</name>
    <dbReference type="NCBI Taxonomy" id="7159"/>
    <lineage>
        <taxon>Eukaryota</taxon>
        <taxon>Metazoa</taxon>
        <taxon>Ecdysozoa</taxon>
        <taxon>Arthropoda</taxon>
        <taxon>Hexapoda</taxon>
        <taxon>Insecta</taxon>
        <taxon>Pterygota</taxon>
        <taxon>Neoptera</taxon>
        <taxon>Endopterygota</taxon>
        <taxon>Diptera</taxon>
        <taxon>Nematocera</taxon>
        <taxon>Culicoidea</taxon>
        <taxon>Culicidae</taxon>
        <taxon>Culicinae</taxon>
        <taxon>Aedini</taxon>
        <taxon>Aedes</taxon>
        <taxon>Stegomyia</taxon>
    </lineage>
</organism>
<dbReference type="HOGENOM" id="CLU_1031557_0_0_1"/>
<reference evidence="4" key="3">
    <citation type="submission" date="2012-09" db="EMBL/GenBank/DDBJ databases">
        <authorList>
            <consortium name="VectorBase"/>
        </authorList>
    </citation>
    <scope>NUCLEOTIDE SEQUENCE</scope>
    <source>
        <strain evidence="4">Liverpool</strain>
    </source>
</reference>
<feature type="repeat" description="ANK" evidence="3">
    <location>
        <begin position="148"/>
        <end position="176"/>
    </location>
</feature>
<dbReference type="InterPro" id="IPR013783">
    <property type="entry name" value="Ig-like_fold"/>
</dbReference>